<gene>
    <name evidence="1" type="ORF">M5X19_33355</name>
</gene>
<dbReference type="EMBL" id="JAMDMX010000161">
    <property type="protein sequence ID" value="MCY9697707.1"/>
    <property type="molecule type" value="Genomic_DNA"/>
</dbReference>
<evidence type="ECO:0000313" key="2">
    <source>
        <dbReference type="Proteomes" id="UP001527099"/>
    </source>
</evidence>
<name>A0ABT4GNF8_9BACL</name>
<comment type="caution">
    <text evidence="1">The sequence shown here is derived from an EMBL/GenBank/DDBJ whole genome shotgun (WGS) entry which is preliminary data.</text>
</comment>
<accession>A0ABT4GNF8</accession>
<proteinExistence type="predicted"/>
<keyword evidence="2" id="KW-1185">Reference proteome</keyword>
<sequence>MHHNLLNQDDTYKFGECLWRRTEDESGLPSDTYFFKSAFLQLPHPPEFDPKILLKKYLLNKEIPLVFIKNISPDGLSSTSFSGGDEFNIFMNEWIESSVLATNKIMSNYERIDWTSHEVYIFLEKLFVWWKSQREHFRSRTMVDGVFGNPRGNLVKLVSVLGQVLLHRTTKNHISENTMQLIQDLRDISTDAVYFFPMCIHNKLMNEQEVYGQLLRAVNSSKENEANSAVAGLFIWYMASIRRRIPFPNKPVFECLVDIVYHKYNTGLSRSLKELAHVVDEVPELIDPESLSRLLAGLHNLLYHTELRPNNNSHIGSDIEIEDLPEMRSAAAQLASALYKRYQIYEEEMPEVLVSWKLACVSDSLPEVRNMWSELSKEDITNIRSNLDNIEPIVIKNNVRRCIRRNKQKKFIKRRKKLRRGLYQDGL</sequence>
<reference evidence="1 2" key="1">
    <citation type="submission" date="2022-05" db="EMBL/GenBank/DDBJ databases">
        <title>Genome Sequencing of Bee-Associated Microbes.</title>
        <authorList>
            <person name="Dunlap C."/>
        </authorList>
    </citation>
    <scope>NUCLEOTIDE SEQUENCE [LARGE SCALE GENOMIC DNA]</scope>
    <source>
        <strain evidence="1 2">NRRL B-14421</strain>
    </source>
</reference>
<organism evidence="1 2">
    <name type="scientific">Paenibacillus alginolyticus</name>
    <dbReference type="NCBI Taxonomy" id="59839"/>
    <lineage>
        <taxon>Bacteria</taxon>
        <taxon>Bacillati</taxon>
        <taxon>Bacillota</taxon>
        <taxon>Bacilli</taxon>
        <taxon>Bacillales</taxon>
        <taxon>Paenibacillaceae</taxon>
        <taxon>Paenibacillus</taxon>
    </lineage>
</organism>
<protein>
    <submittedName>
        <fullName evidence="1">Uncharacterized protein</fullName>
    </submittedName>
</protein>
<dbReference type="Proteomes" id="UP001527099">
    <property type="component" value="Unassembled WGS sequence"/>
</dbReference>
<evidence type="ECO:0000313" key="1">
    <source>
        <dbReference type="EMBL" id="MCY9697707.1"/>
    </source>
</evidence>
<dbReference type="RefSeq" id="WP_268618336.1">
    <property type="nucleotide sequence ID" value="NZ_JAMDMX010000161.1"/>
</dbReference>